<dbReference type="InterPro" id="IPR001910">
    <property type="entry name" value="Inosine/uridine_hydrolase_dom"/>
</dbReference>
<dbReference type="SUPFAM" id="SSF53590">
    <property type="entry name" value="Nucleoside hydrolase"/>
    <property type="match status" value="1"/>
</dbReference>
<accession>A0A0B1S191</accession>
<organism evidence="3 4">
    <name type="scientific">Oesophagostomum dentatum</name>
    <name type="common">Nodular worm</name>
    <dbReference type="NCBI Taxonomy" id="61180"/>
    <lineage>
        <taxon>Eukaryota</taxon>
        <taxon>Metazoa</taxon>
        <taxon>Ecdysozoa</taxon>
        <taxon>Nematoda</taxon>
        <taxon>Chromadorea</taxon>
        <taxon>Rhabditida</taxon>
        <taxon>Rhabditina</taxon>
        <taxon>Rhabditomorpha</taxon>
        <taxon>Strongyloidea</taxon>
        <taxon>Strongylidae</taxon>
        <taxon>Oesophagostomum</taxon>
    </lineage>
</organism>
<reference evidence="3 4" key="1">
    <citation type="submission" date="2014-03" db="EMBL/GenBank/DDBJ databases">
        <title>Draft genome of the hookworm Oesophagostomum dentatum.</title>
        <authorList>
            <person name="Mitreva M."/>
        </authorList>
    </citation>
    <scope>NUCLEOTIDE SEQUENCE [LARGE SCALE GENOMIC DNA]</scope>
    <source>
        <strain evidence="3 4">OD-Hann</strain>
    </source>
</reference>
<dbReference type="PANTHER" id="PTHR46190:SF1">
    <property type="entry name" value="SI:CH211-201H21.5"/>
    <property type="match status" value="1"/>
</dbReference>
<dbReference type="InterPro" id="IPR052775">
    <property type="entry name" value="IUN_hydrolase"/>
</dbReference>
<evidence type="ECO:0000259" key="2">
    <source>
        <dbReference type="Pfam" id="PF01156"/>
    </source>
</evidence>
<dbReference type="OrthoDB" id="432381at2759"/>
<evidence type="ECO:0000313" key="4">
    <source>
        <dbReference type="Proteomes" id="UP000053660"/>
    </source>
</evidence>
<proteinExistence type="inferred from homology"/>
<feature type="domain" description="Inosine/uridine-preferring nucleoside hydrolase" evidence="2">
    <location>
        <begin position="2"/>
        <end position="274"/>
    </location>
</feature>
<evidence type="ECO:0000256" key="1">
    <source>
        <dbReference type="ARBA" id="ARBA00009176"/>
    </source>
</evidence>
<keyword evidence="3" id="KW-0378">Hydrolase</keyword>
<keyword evidence="4" id="KW-1185">Reference proteome</keyword>
<sequence>ESIPIYKGASEAIIRKPFIPHPFFGNDGIGDCPEHFPKFSIFYTTVLSSDFAAHESESAALALVRLTREHKDVTIVAIGPLTNIALAYKVDSDFARRIGKLVILGGNYYGVGNVDEFSSAEFNFSGDPEAAKIVLEEMDTDITLVPWENVYLKGAEHEAEVDFDAHLKVDTPLASFLAVATRICREVMGKYGRQYGYCDEIAVSTAIDEKSVIKKSMDLRLGVELHGELTRGQVVVDWTGILLGPNQTIIEARVVKDSDKARRHIHVVVDFDVKVVDEWMHNTVRGKRGPW</sequence>
<protein>
    <submittedName>
        <fullName evidence="3">Inosine-uridine preferring nucleoside hydrolase</fullName>
    </submittedName>
</protein>
<dbReference type="Proteomes" id="UP000053660">
    <property type="component" value="Unassembled WGS sequence"/>
</dbReference>
<feature type="non-terminal residue" evidence="3">
    <location>
        <position position="1"/>
    </location>
</feature>
<dbReference type="InterPro" id="IPR036452">
    <property type="entry name" value="Ribo_hydro-like"/>
</dbReference>
<evidence type="ECO:0000313" key="3">
    <source>
        <dbReference type="EMBL" id="KHJ79108.1"/>
    </source>
</evidence>
<comment type="similarity">
    <text evidence="1">Belongs to the IUNH family.</text>
</comment>
<name>A0A0B1S191_OESDE</name>
<dbReference type="GO" id="GO:0016799">
    <property type="term" value="F:hydrolase activity, hydrolyzing N-glycosyl compounds"/>
    <property type="evidence" value="ECO:0007669"/>
    <property type="project" value="InterPro"/>
</dbReference>
<gene>
    <name evidence="3" type="ORF">OESDEN_21254</name>
</gene>
<dbReference type="PANTHER" id="PTHR46190">
    <property type="entry name" value="SI:CH211-201H21.5-RELATED"/>
    <property type="match status" value="1"/>
</dbReference>
<dbReference type="Gene3D" id="3.90.245.10">
    <property type="entry name" value="Ribonucleoside hydrolase-like"/>
    <property type="match status" value="1"/>
</dbReference>
<dbReference type="AlphaFoldDB" id="A0A0B1S191"/>
<dbReference type="EMBL" id="KN606910">
    <property type="protein sequence ID" value="KHJ79108.1"/>
    <property type="molecule type" value="Genomic_DNA"/>
</dbReference>
<dbReference type="Pfam" id="PF01156">
    <property type="entry name" value="IU_nuc_hydro"/>
    <property type="match status" value="1"/>
</dbReference>